<evidence type="ECO:0000256" key="1">
    <source>
        <dbReference type="ARBA" id="ARBA00022448"/>
    </source>
</evidence>
<evidence type="ECO:0000256" key="5">
    <source>
        <dbReference type="ARBA" id="ARBA00022840"/>
    </source>
</evidence>
<evidence type="ECO:0000313" key="11">
    <source>
        <dbReference type="Proteomes" id="UP000231203"/>
    </source>
</evidence>
<dbReference type="PANTHER" id="PTHR42781:SF9">
    <property type="entry name" value="AMINO ACID ABC TRANSPORTER, ATP-BINDING PROTEIN-RELATED"/>
    <property type="match status" value="1"/>
</dbReference>
<evidence type="ECO:0000256" key="8">
    <source>
        <dbReference type="ARBA" id="ARBA00023136"/>
    </source>
</evidence>
<dbReference type="SMART" id="SM00382">
    <property type="entry name" value="AAA"/>
    <property type="match status" value="1"/>
</dbReference>
<sequence length="251" mass="28464">MVPEICCNGSGRSMIKVENLKFRYGTHWILKGVDLQAQKNETLALIGPSGCGKTTLLRLVGGFEMPYHGEITIEDVMVSRPGFVVPPHKRHLSLIFQDLALWPHLTVEEHLLFVLHDKKKENACVVNRVTALLKNVDLAPCADRFPHQLSGGEKQRLAIARGIAKNPNYLLMDEPFNNLDPILKKDQENFLNQLKEQFQMGIIYVSHNIEEVKNIADRIAIMKKGRIIQTDTKQNVLENPLDEFVTSFLNC</sequence>
<keyword evidence="3" id="KW-0410">Iron transport</keyword>
<dbReference type="Pfam" id="PF00005">
    <property type="entry name" value="ABC_tran"/>
    <property type="match status" value="1"/>
</dbReference>
<dbReference type="InterPro" id="IPR003439">
    <property type="entry name" value="ABC_transporter-like_ATP-bd"/>
</dbReference>
<dbReference type="SUPFAM" id="SSF52540">
    <property type="entry name" value="P-loop containing nucleoside triphosphate hydrolases"/>
    <property type="match status" value="1"/>
</dbReference>
<dbReference type="CDD" id="cd03259">
    <property type="entry name" value="ABC_Carb_Solutes_like"/>
    <property type="match status" value="1"/>
</dbReference>
<accession>A0A2G6MPS2</accession>
<dbReference type="PROSITE" id="PS50893">
    <property type="entry name" value="ABC_TRANSPORTER_2"/>
    <property type="match status" value="1"/>
</dbReference>
<reference evidence="10 11" key="1">
    <citation type="submission" date="2017-10" db="EMBL/GenBank/DDBJ databases">
        <title>Novel microbial diversity and functional potential in the marine mammal oral microbiome.</title>
        <authorList>
            <person name="Dudek N.K."/>
            <person name="Sun C.L."/>
            <person name="Burstein D."/>
            <person name="Kantor R.S."/>
            <person name="Aliaga Goltsman D.S."/>
            <person name="Bik E.M."/>
            <person name="Thomas B.C."/>
            <person name="Banfield J.F."/>
            <person name="Relman D.A."/>
        </authorList>
    </citation>
    <scope>NUCLEOTIDE SEQUENCE [LARGE SCALE GENOMIC DNA]</scope>
    <source>
        <strain evidence="10">DOLJORAL78_47_202</strain>
    </source>
</reference>
<dbReference type="InterPro" id="IPR015853">
    <property type="entry name" value="ABC_transpr_FbpC"/>
</dbReference>
<dbReference type="EMBL" id="PDTI01000063">
    <property type="protein sequence ID" value="PIE62098.1"/>
    <property type="molecule type" value="Genomic_DNA"/>
</dbReference>
<gene>
    <name evidence="10" type="ORF">CSA25_06665</name>
</gene>
<keyword evidence="5" id="KW-0067">ATP-binding</keyword>
<dbReference type="Proteomes" id="UP000231203">
    <property type="component" value="Unassembled WGS sequence"/>
</dbReference>
<evidence type="ECO:0000256" key="6">
    <source>
        <dbReference type="ARBA" id="ARBA00023004"/>
    </source>
</evidence>
<dbReference type="AlphaFoldDB" id="A0A2G6MPS2"/>
<evidence type="ECO:0000313" key="10">
    <source>
        <dbReference type="EMBL" id="PIE62098.1"/>
    </source>
</evidence>
<dbReference type="InterPro" id="IPR017871">
    <property type="entry name" value="ABC_transporter-like_CS"/>
</dbReference>
<evidence type="ECO:0000256" key="7">
    <source>
        <dbReference type="ARBA" id="ARBA00023065"/>
    </source>
</evidence>
<keyword evidence="6" id="KW-0408">Iron</keyword>
<dbReference type="GO" id="GO:0015408">
    <property type="term" value="F:ABC-type ferric iron transporter activity"/>
    <property type="evidence" value="ECO:0007669"/>
    <property type="project" value="InterPro"/>
</dbReference>
<dbReference type="PANTHER" id="PTHR42781">
    <property type="entry name" value="SPERMIDINE/PUTRESCINE IMPORT ATP-BINDING PROTEIN POTA"/>
    <property type="match status" value="1"/>
</dbReference>
<keyword evidence="7" id="KW-0406">Ion transport</keyword>
<evidence type="ECO:0000256" key="4">
    <source>
        <dbReference type="ARBA" id="ARBA00022741"/>
    </source>
</evidence>
<organism evidence="10 11">
    <name type="scientific">Desulfobacter postgatei</name>
    <dbReference type="NCBI Taxonomy" id="2293"/>
    <lineage>
        <taxon>Bacteria</taxon>
        <taxon>Pseudomonadati</taxon>
        <taxon>Thermodesulfobacteriota</taxon>
        <taxon>Desulfobacteria</taxon>
        <taxon>Desulfobacterales</taxon>
        <taxon>Desulfobacteraceae</taxon>
        <taxon>Desulfobacter</taxon>
    </lineage>
</organism>
<dbReference type="Gene3D" id="3.40.50.300">
    <property type="entry name" value="P-loop containing nucleotide triphosphate hydrolases"/>
    <property type="match status" value="1"/>
</dbReference>
<evidence type="ECO:0000256" key="2">
    <source>
        <dbReference type="ARBA" id="ARBA00022475"/>
    </source>
</evidence>
<dbReference type="InterPro" id="IPR003593">
    <property type="entry name" value="AAA+_ATPase"/>
</dbReference>
<dbReference type="GO" id="GO:0005524">
    <property type="term" value="F:ATP binding"/>
    <property type="evidence" value="ECO:0007669"/>
    <property type="project" value="UniProtKB-KW"/>
</dbReference>
<dbReference type="InterPro" id="IPR027417">
    <property type="entry name" value="P-loop_NTPase"/>
</dbReference>
<keyword evidence="2" id="KW-1003">Cell membrane</keyword>
<dbReference type="GO" id="GO:0016887">
    <property type="term" value="F:ATP hydrolysis activity"/>
    <property type="evidence" value="ECO:0007669"/>
    <property type="project" value="InterPro"/>
</dbReference>
<dbReference type="PROSITE" id="PS00211">
    <property type="entry name" value="ABC_TRANSPORTER_1"/>
    <property type="match status" value="1"/>
</dbReference>
<evidence type="ECO:0000256" key="3">
    <source>
        <dbReference type="ARBA" id="ARBA00022496"/>
    </source>
</evidence>
<feature type="domain" description="ABC transporter" evidence="9">
    <location>
        <begin position="15"/>
        <end position="249"/>
    </location>
</feature>
<proteinExistence type="predicted"/>
<dbReference type="InterPro" id="IPR050093">
    <property type="entry name" value="ABC_SmlMolc_Importer"/>
</dbReference>
<keyword evidence="4" id="KW-0547">Nucleotide-binding</keyword>
<comment type="caution">
    <text evidence="10">The sequence shown here is derived from an EMBL/GenBank/DDBJ whole genome shotgun (WGS) entry which is preliminary data.</text>
</comment>
<dbReference type="GO" id="GO:0016020">
    <property type="term" value="C:membrane"/>
    <property type="evidence" value="ECO:0007669"/>
    <property type="project" value="InterPro"/>
</dbReference>
<name>A0A2G6MPS2_9BACT</name>
<keyword evidence="1" id="KW-0813">Transport</keyword>
<evidence type="ECO:0000259" key="9">
    <source>
        <dbReference type="PROSITE" id="PS50893"/>
    </source>
</evidence>
<protein>
    <recommendedName>
        <fullName evidence="9">ABC transporter domain-containing protein</fullName>
    </recommendedName>
</protein>
<keyword evidence="8" id="KW-0472">Membrane</keyword>